<name>A0ABY2H2J2_9HYPO</name>
<organism evidence="2 3">
    <name type="scientific">Trichoderma ghanense</name>
    <dbReference type="NCBI Taxonomy" id="65468"/>
    <lineage>
        <taxon>Eukaryota</taxon>
        <taxon>Fungi</taxon>
        <taxon>Dikarya</taxon>
        <taxon>Ascomycota</taxon>
        <taxon>Pezizomycotina</taxon>
        <taxon>Sordariomycetes</taxon>
        <taxon>Hypocreomycetidae</taxon>
        <taxon>Hypocreales</taxon>
        <taxon>Hypocreaceae</taxon>
        <taxon>Trichoderma</taxon>
    </lineage>
</organism>
<feature type="region of interest" description="Disordered" evidence="1">
    <location>
        <begin position="264"/>
        <end position="283"/>
    </location>
</feature>
<dbReference type="EMBL" id="PPTA01000007">
    <property type="protein sequence ID" value="TFB01991.1"/>
    <property type="molecule type" value="Genomic_DNA"/>
</dbReference>
<protein>
    <submittedName>
        <fullName evidence="2">Uncharacterized protein</fullName>
    </submittedName>
</protein>
<proteinExistence type="predicted"/>
<feature type="compositionally biased region" description="Basic residues" evidence="1">
    <location>
        <begin position="274"/>
        <end position="283"/>
    </location>
</feature>
<evidence type="ECO:0000313" key="2">
    <source>
        <dbReference type="EMBL" id="TFB01991.1"/>
    </source>
</evidence>
<dbReference type="GeneID" id="300577462"/>
<evidence type="ECO:0000256" key="1">
    <source>
        <dbReference type="SAM" id="MobiDB-lite"/>
    </source>
</evidence>
<feature type="region of interest" description="Disordered" evidence="1">
    <location>
        <begin position="117"/>
        <end position="149"/>
    </location>
</feature>
<reference evidence="2 3" key="1">
    <citation type="submission" date="2018-01" db="EMBL/GenBank/DDBJ databases">
        <title>Genome characterization of the sugarcane-associated fungus Trichoderma ghanense CCMA-1212 and their application in lignocelulose bioconversion.</title>
        <authorList>
            <person name="Steindorff A.S."/>
            <person name="Mendes T.D."/>
            <person name="Vilela E.S.D."/>
            <person name="Rodrigues D.S."/>
            <person name="Formighieri E.F."/>
            <person name="Melo I.S."/>
            <person name="Favaro L.C.L."/>
        </authorList>
    </citation>
    <scope>NUCLEOTIDE SEQUENCE [LARGE SCALE GENOMIC DNA]</scope>
    <source>
        <strain evidence="2 3">CCMA-1212</strain>
    </source>
</reference>
<accession>A0ABY2H2J2</accession>
<sequence>MLRPFALGACAGSSFTRKTNKTVQPSTDSVRARQQVEPNSRWLPLPLDSLFHRKLSTAVRCLRITDTADCAFRLATSAGLVFTLAPLDAGRRHFEDGAIAAVLEVVLRTSPAATAHTALSAAQRSPSPSPSRLPIHPTQFDSIKNLPPVDDTRTGTQCDRGAVSALSIPPVSPIARCPPASRTVRPQPGFVSEHGKSLQAPVLIAPWPLALVATHNAQKGPKAAQPAGPPRRVRAAAARLLFSAPFVLHNVISDVFLPPSCTLHSSSVTASQRSRPRRPPRQQ</sequence>
<dbReference type="RefSeq" id="XP_073558192.1">
    <property type="nucleotide sequence ID" value="XM_073703012.1"/>
</dbReference>
<keyword evidence="3" id="KW-1185">Reference proteome</keyword>
<evidence type="ECO:0000313" key="3">
    <source>
        <dbReference type="Proteomes" id="UP001642720"/>
    </source>
</evidence>
<feature type="compositionally biased region" description="Low complexity" evidence="1">
    <location>
        <begin position="117"/>
        <end position="134"/>
    </location>
</feature>
<comment type="caution">
    <text evidence="2">The sequence shown here is derived from an EMBL/GenBank/DDBJ whole genome shotgun (WGS) entry which is preliminary data.</text>
</comment>
<dbReference type="Proteomes" id="UP001642720">
    <property type="component" value="Unassembled WGS sequence"/>
</dbReference>
<gene>
    <name evidence="2" type="ORF">CCMA1212_005767</name>
</gene>